<proteinExistence type="predicted"/>
<gene>
    <name evidence="2" type="ORF">PIB30_023117</name>
</gene>
<accession>A0ABU6QAS0</accession>
<feature type="transmembrane region" description="Helical" evidence="1">
    <location>
        <begin position="12"/>
        <end position="32"/>
    </location>
</feature>
<evidence type="ECO:0000313" key="2">
    <source>
        <dbReference type="EMBL" id="MED6108349.1"/>
    </source>
</evidence>
<dbReference type="EMBL" id="JASCZI010000080">
    <property type="protein sequence ID" value="MED6108349.1"/>
    <property type="molecule type" value="Genomic_DNA"/>
</dbReference>
<keyword evidence="1" id="KW-1133">Transmembrane helix</keyword>
<organism evidence="2 3">
    <name type="scientific">Stylosanthes scabra</name>
    <dbReference type="NCBI Taxonomy" id="79078"/>
    <lineage>
        <taxon>Eukaryota</taxon>
        <taxon>Viridiplantae</taxon>
        <taxon>Streptophyta</taxon>
        <taxon>Embryophyta</taxon>
        <taxon>Tracheophyta</taxon>
        <taxon>Spermatophyta</taxon>
        <taxon>Magnoliopsida</taxon>
        <taxon>eudicotyledons</taxon>
        <taxon>Gunneridae</taxon>
        <taxon>Pentapetalae</taxon>
        <taxon>rosids</taxon>
        <taxon>fabids</taxon>
        <taxon>Fabales</taxon>
        <taxon>Fabaceae</taxon>
        <taxon>Papilionoideae</taxon>
        <taxon>50 kb inversion clade</taxon>
        <taxon>dalbergioids sensu lato</taxon>
        <taxon>Dalbergieae</taxon>
        <taxon>Pterocarpus clade</taxon>
        <taxon>Stylosanthes</taxon>
    </lineage>
</organism>
<name>A0ABU6QAS0_9FABA</name>
<evidence type="ECO:0000256" key="1">
    <source>
        <dbReference type="SAM" id="Phobius"/>
    </source>
</evidence>
<sequence length="199" mass="21891">MCMKVYNDTYSPIFFILLFFVPTVKSTLSILHNYKLKRPRTPLFHQAANTPFALRFLLNDTVSPFFCCLLPRRRRQPLLLAQTCPAYTSSWSVAGGSVSSSCYAIAAASASVSSTCYVAGLALPPSPSSTCIPFDRHHLILLLLLTAKLLSLWTQFSSAATQLSRFFSLLSTRLASALQARSSLVLFFARDRGGGSTYS</sequence>
<reference evidence="2 3" key="1">
    <citation type="journal article" date="2023" name="Plants (Basel)">
        <title>Bridging the Gap: Combining Genomics and Transcriptomics Approaches to Understand Stylosanthes scabra, an Orphan Legume from the Brazilian Caatinga.</title>
        <authorList>
            <person name="Ferreira-Neto J.R.C."/>
            <person name="da Silva M.D."/>
            <person name="Binneck E."/>
            <person name="de Melo N.F."/>
            <person name="da Silva R.H."/>
            <person name="de Melo A.L.T.M."/>
            <person name="Pandolfi V."/>
            <person name="Bustamante F.O."/>
            <person name="Brasileiro-Vidal A.C."/>
            <person name="Benko-Iseppon A.M."/>
        </authorList>
    </citation>
    <scope>NUCLEOTIDE SEQUENCE [LARGE SCALE GENOMIC DNA]</scope>
    <source>
        <tissue evidence="2">Leaves</tissue>
    </source>
</reference>
<comment type="caution">
    <text evidence="2">The sequence shown here is derived from an EMBL/GenBank/DDBJ whole genome shotgun (WGS) entry which is preliminary data.</text>
</comment>
<dbReference type="Proteomes" id="UP001341840">
    <property type="component" value="Unassembled WGS sequence"/>
</dbReference>
<evidence type="ECO:0000313" key="3">
    <source>
        <dbReference type="Proteomes" id="UP001341840"/>
    </source>
</evidence>
<keyword evidence="1" id="KW-0812">Transmembrane</keyword>
<protein>
    <submittedName>
        <fullName evidence="2">Uncharacterized protein</fullName>
    </submittedName>
</protein>
<keyword evidence="1" id="KW-0472">Membrane</keyword>
<keyword evidence="3" id="KW-1185">Reference proteome</keyword>